<dbReference type="Proteomes" id="UP000001017">
    <property type="component" value="Chromosome"/>
</dbReference>
<dbReference type="GeneID" id="1442066"/>
<dbReference type="SMR" id="Q978P1"/>
<dbReference type="STRING" id="273116.gene:9382182"/>
<dbReference type="GO" id="GO:0006571">
    <property type="term" value="P:tyrosine biosynthetic process"/>
    <property type="evidence" value="ECO:0007669"/>
    <property type="project" value="TreeGrafter"/>
</dbReference>
<dbReference type="NCBIfam" id="NF005032">
    <property type="entry name" value="PRK06444.1"/>
    <property type="match status" value="1"/>
</dbReference>
<dbReference type="KEGG" id="tvo:TVG1421572"/>
<dbReference type="Gene3D" id="3.40.50.720">
    <property type="entry name" value="NAD(P)-binding Rossmann-like Domain"/>
    <property type="match status" value="1"/>
</dbReference>
<keyword evidence="3" id="KW-1185">Reference proteome</keyword>
<proteinExistence type="predicted"/>
<organism evidence="2 3">
    <name type="scientific">Thermoplasma volcanium (strain ATCC 51530 / DSM 4299 / JCM 9571 / NBRC 15438 / GSS1)</name>
    <dbReference type="NCBI Taxonomy" id="273116"/>
    <lineage>
        <taxon>Archaea</taxon>
        <taxon>Methanobacteriati</taxon>
        <taxon>Thermoplasmatota</taxon>
        <taxon>Thermoplasmata</taxon>
        <taxon>Thermoplasmatales</taxon>
        <taxon>Thermoplasmataceae</taxon>
        <taxon>Thermoplasma</taxon>
    </lineage>
</organism>
<dbReference type="EMBL" id="BA000011">
    <property type="protein sequence ID" value="BAB60516.1"/>
    <property type="molecule type" value="Genomic_DNA"/>
</dbReference>
<dbReference type="RefSeq" id="WP_010917608.1">
    <property type="nucleotide sequence ID" value="NC_002689.2"/>
</dbReference>
<dbReference type="PANTHER" id="PTHR21363:SF0">
    <property type="entry name" value="PREPHENATE DEHYDROGENASE [NADP(+)]"/>
    <property type="match status" value="1"/>
</dbReference>
<dbReference type="GO" id="GO:0008977">
    <property type="term" value="F:prephenate dehydrogenase (NAD+) activity"/>
    <property type="evidence" value="ECO:0007669"/>
    <property type="project" value="TreeGrafter"/>
</dbReference>
<dbReference type="eggNOG" id="arCOG00256">
    <property type="taxonomic scope" value="Archaea"/>
</dbReference>
<evidence type="ECO:0000256" key="1">
    <source>
        <dbReference type="ARBA" id="ARBA00023002"/>
    </source>
</evidence>
<dbReference type="GO" id="GO:0070403">
    <property type="term" value="F:NAD+ binding"/>
    <property type="evidence" value="ECO:0007669"/>
    <property type="project" value="TreeGrafter"/>
</dbReference>
<dbReference type="SUPFAM" id="SSF51735">
    <property type="entry name" value="NAD(P)-binding Rossmann-fold domains"/>
    <property type="match status" value="1"/>
</dbReference>
<gene>
    <name evidence="2" type="ORF">TVG1421572</name>
</gene>
<evidence type="ECO:0000313" key="2">
    <source>
        <dbReference type="EMBL" id="BAB60516.1"/>
    </source>
</evidence>
<accession>Q978P1</accession>
<dbReference type="HOGENOM" id="CLU_1381489_0_0_2"/>
<name>Q978P1_THEVO</name>
<dbReference type="OrthoDB" id="358920at2157"/>
<dbReference type="InterPro" id="IPR036291">
    <property type="entry name" value="NAD(P)-bd_dom_sf"/>
</dbReference>
<sequence>MKVGIIGKQGRLGRVLQAILDENGFDVVENNWDIAFLSVPIGAAISYIEKYDGPFIEVSSVKTPFKKYAGRIVSIHPLFGPASYKDGVHRTVLFIKDISMPEYRDLIAEMFRGYEIVDTTADVHDKEMAKSLALPYAVAIISKNIDTAFRTKSFDTFKGIVRILENENEEVMLDTINKNPYAQYMYDIVKNLGMVIQ</sequence>
<protein>
    <submittedName>
        <fullName evidence="2">TVG1421572 protein</fullName>
    </submittedName>
</protein>
<reference evidence="2 3" key="1">
    <citation type="journal article" date="1999" name="Proc. Jpn. Acad.">
        <title>Determination of the complete genomic DNA sequence of Thermoplasma volvanium GSS1.</title>
        <authorList>
            <person name="Kawashima T."/>
            <person name="Yamamoto Y."/>
            <person name="Aramaki H."/>
            <person name="Nunoshiba T."/>
            <person name="Kawamoto T."/>
            <person name="Watanabe K."/>
            <person name="Yamazaki M."/>
            <person name="Kanehori K."/>
            <person name="Amano N."/>
            <person name="Ohya Y."/>
            <person name="Makino K."/>
            <person name="Suzuki M."/>
        </authorList>
    </citation>
    <scope>NUCLEOTIDE SEQUENCE [LARGE SCALE GENOMIC DNA]</scope>
    <source>
        <strain evidence="3">ATCC 51530 / DSM 4299 / JCM 9571 / NBRC 15438 / GSS1</strain>
    </source>
</reference>
<dbReference type="AlphaFoldDB" id="Q978P1"/>
<dbReference type="PaxDb" id="273116-14325613"/>
<dbReference type="InterPro" id="IPR050812">
    <property type="entry name" value="Preph/Arog_dehydrog"/>
</dbReference>
<reference evidence="2 3" key="2">
    <citation type="journal article" date="2000" name="Proc. Natl. Acad. Sci. U.S.A.">
        <title>Archaeal adaptation to higher temperatures revealed by genomic sequence of Thermoplasma volcanium.</title>
        <authorList>
            <person name="Kawashima T."/>
            <person name="Amano N."/>
            <person name="Koike H."/>
            <person name="Makino S."/>
            <person name="Higuchi S."/>
            <person name="Kawashima-Ohya Y."/>
            <person name="Watanabe K."/>
            <person name="Yamazaki M."/>
            <person name="Kanehori K."/>
            <person name="Kawamoto T."/>
            <person name="Nunoshiba T."/>
            <person name="Yamamoto Y."/>
            <person name="Aramaki H."/>
            <person name="Makino K."/>
            <person name="Suzuki M."/>
        </authorList>
    </citation>
    <scope>NUCLEOTIDE SEQUENCE [LARGE SCALE GENOMIC DNA]</scope>
    <source>
        <strain evidence="3">ATCC 51530 / DSM 4299 / JCM 9571 / NBRC 15438 / GSS1</strain>
    </source>
</reference>
<keyword evidence="1" id="KW-0560">Oxidoreductase</keyword>
<dbReference type="PANTHER" id="PTHR21363">
    <property type="entry name" value="PREPHENATE DEHYDROGENASE"/>
    <property type="match status" value="1"/>
</dbReference>
<evidence type="ECO:0000313" key="3">
    <source>
        <dbReference type="Proteomes" id="UP000001017"/>
    </source>
</evidence>